<keyword evidence="3 4" id="KW-0072">Autophagy</keyword>
<dbReference type="InterPro" id="IPR007242">
    <property type="entry name" value="Atg12"/>
</dbReference>
<sequence length="184" mass="19836">MTAKKASLHLEAGDSRRRLLTALEGGERRSLPPLGLMSIGSDSLTGAYMASESESESEAITGAEAAFSVKNLQMLKRMADAAVVASDAAAARPLGPTKVTLQFVAVGNAPLMKRTKFTVSGHDQLSVVYKFLRKQLRLKDSESLFVYCNSSFAPSPDQRLSSLFESFQVGDVLVLNYSLTQAWG</sequence>
<evidence type="ECO:0000313" key="5">
    <source>
        <dbReference type="EMBL" id="KAG2857747.1"/>
    </source>
</evidence>
<comment type="similarity">
    <text evidence="4">Belongs to the ATG12 family.</text>
</comment>
<dbReference type="GO" id="GO:0061723">
    <property type="term" value="P:glycophagy"/>
    <property type="evidence" value="ECO:0007669"/>
    <property type="project" value="TreeGrafter"/>
</dbReference>
<keyword evidence="1 4" id="KW-1017">Isopeptide bond</keyword>
<dbReference type="PANTHER" id="PTHR13385:SF0">
    <property type="entry name" value="UBIQUITIN-LIKE PROTEIN ATG12"/>
    <property type="match status" value="1"/>
</dbReference>
<dbReference type="Proteomes" id="UP000697107">
    <property type="component" value="Unassembled WGS sequence"/>
</dbReference>
<gene>
    <name evidence="5" type="ORF">PC113_g10412</name>
    <name evidence="6" type="ORF">PC115_g10670</name>
    <name evidence="7" type="ORF">PC118_g17909</name>
</gene>
<dbReference type="SUPFAM" id="SSF54236">
    <property type="entry name" value="Ubiquitin-like"/>
    <property type="match status" value="1"/>
</dbReference>
<dbReference type="EMBL" id="RCML01000848">
    <property type="protein sequence ID" value="KAG2968609.1"/>
    <property type="molecule type" value="Genomic_DNA"/>
</dbReference>
<dbReference type="GO" id="GO:0000422">
    <property type="term" value="P:autophagy of mitochondrion"/>
    <property type="evidence" value="ECO:0007669"/>
    <property type="project" value="TreeGrafter"/>
</dbReference>
<organism evidence="6 8">
    <name type="scientific">Phytophthora cactorum</name>
    <dbReference type="NCBI Taxonomy" id="29920"/>
    <lineage>
        <taxon>Eukaryota</taxon>
        <taxon>Sar</taxon>
        <taxon>Stramenopiles</taxon>
        <taxon>Oomycota</taxon>
        <taxon>Peronosporomycetes</taxon>
        <taxon>Peronosporales</taxon>
        <taxon>Peronosporaceae</taxon>
        <taxon>Phytophthora</taxon>
    </lineage>
</organism>
<dbReference type="InterPro" id="IPR029071">
    <property type="entry name" value="Ubiquitin-like_domsf"/>
</dbReference>
<dbReference type="GO" id="GO:0034274">
    <property type="term" value="C:Atg12-Atg5-Atg16 complex"/>
    <property type="evidence" value="ECO:0007669"/>
    <property type="project" value="TreeGrafter"/>
</dbReference>
<dbReference type="Proteomes" id="UP000735874">
    <property type="component" value="Unassembled WGS sequence"/>
</dbReference>
<accession>A0A8T1CAT0</accession>
<dbReference type="GO" id="GO:0000421">
    <property type="term" value="C:autophagosome membrane"/>
    <property type="evidence" value="ECO:0007669"/>
    <property type="project" value="TreeGrafter"/>
</dbReference>
<dbReference type="GO" id="GO:0034727">
    <property type="term" value="P:piecemeal microautophagy of the nucleus"/>
    <property type="evidence" value="ECO:0007669"/>
    <property type="project" value="TreeGrafter"/>
</dbReference>
<comment type="subunit">
    <text evidence="4">Forms a conjugate with ATG5.</text>
</comment>
<dbReference type="GO" id="GO:0019776">
    <property type="term" value="F:Atg8-family ligase activity"/>
    <property type="evidence" value="ECO:0007669"/>
    <property type="project" value="TreeGrafter"/>
</dbReference>
<dbReference type="AlphaFoldDB" id="A0A8T1CAT0"/>
<dbReference type="PANTHER" id="PTHR13385">
    <property type="entry name" value="AUTOPHAGY PROTEIN 12"/>
    <property type="match status" value="1"/>
</dbReference>
<dbReference type="EMBL" id="RCMI01000319">
    <property type="protein sequence ID" value="KAG2917695.1"/>
    <property type="molecule type" value="Genomic_DNA"/>
</dbReference>
<proteinExistence type="inferred from homology"/>
<dbReference type="GO" id="GO:0034045">
    <property type="term" value="C:phagophore assembly site membrane"/>
    <property type="evidence" value="ECO:0007669"/>
    <property type="project" value="TreeGrafter"/>
</dbReference>
<keyword evidence="2 4" id="KW-0833">Ubl conjugation pathway</keyword>
<dbReference type="EMBL" id="RCMG01000278">
    <property type="protein sequence ID" value="KAG2857747.1"/>
    <property type="molecule type" value="Genomic_DNA"/>
</dbReference>
<evidence type="ECO:0000313" key="8">
    <source>
        <dbReference type="Proteomes" id="UP000774804"/>
    </source>
</evidence>
<name>A0A8T1CAT0_9STRA</name>
<evidence type="ECO:0000256" key="2">
    <source>
        <dbReference type="ARBA" id="ARBA00022786"/>
    </source>
</evidence>
<evidence type="ECO:0000256" key="3">
    <source>
        <dbReference type="ARBA" id="ARBA00023006"/>
    </source>
</evidence>
<dbReference type="Pfam" id="PF04110">
    <property type="entry name" value="APG12"/>
    <property type="match status" value="1"/>
</dbReference>
<protein>
    <recommendedName>
        <fullName evidence="4">Ubiquitin-like protein ATG12</fullName>
    </recommendedName>
</protein>
<evidence type="ECO:0000256" key="1">
    <source>
        <dbReference type="ARBA" id="ARBA00022499"/>
    </source>
</evidence>
<evidence type="ECO:0000256" key="4">
    <source>
        <dbReference type="RuleBase" id="RU361201"/>
    </source>
</evidence>
<dbReference type="VEuPathDB" id="FungiDB:PC110_g15070"/>
<evidence type="ECO:0000313" key="7">
    <source>
        <dbReference type="EMBL" id="KAG2968609.1"/>
    </source>
</evidence>
<evidence type="ECO:0000313" key="6">
    <source>
        <dbReference type="EMBL" id="KAG2917695.1"/>
    </source>
</evidence>
<comment type="caution">
    <text evidence="6">The sequence shown here is derived from an EMBL/GenBank/DDBJ whole genome shotgun (WGS) entry which is preliminary data.</text>
</comment>
<dbReference type="GO" id="GO:0000045">
    <property type="term" value="P:autophagosome assembly"/>
    <property type="evidence" value="ECO:0007669"/>
    <property type="project" value="InterPro"/>
</dbReference>
<reference evidence="6" key="1">
    <citation type="submission" date="2018-10" db="EMBL/GenBank/DDBJ databases">
        <title>Effector identification in a new, highly contiguous assembly of the strawberry crown rot pathogen Phytophthora cactorum.</title>
        <authorList>
            <person name="Armitage A.D."/>
            <person name="Nellist C.F."/>
            <person name="Bates H."/>
            <person name="Vickerstaff R.J."/>
            <person name="Harrison R.J."/>
        </authorList>
    </citation>
    <scope>NUCLEOTIDE SEQUENCE</scope>
    <source>
        <strain evidence="5">15-7</strain>
        <strain evidence="6">4032</strain>
        <strain evidence="7">P415</strain>
    </source>
</reference>
<dbReference type="Gene3D" id="3.10.20.90">
    <property type="entry name" value="Phosphatidylinositol 3-kinase Catalytic Subunit, Chain A, domain 1"/>
    <property type="match status" value="1"/>
</dbReference>
<dbReference type="GO" id="GO:0097352">
    <property type="term" value="P:autophagosome maturation"/>
    <property type="evidence" value="ECO:0007669"/>
    <property type="project" value="TreeGrafter"/>
</dbReference>
<dbReference type="Proteomes" id="UP000774804">
    <property type="component" value="Unassembled WGS sequence"/>
</dbReference>
<dbReference type="CDD" id="cd01612">
    <property type="entry name" value="Ubl_ATG12"/>
    <property type="match status" value="1"/>
</dbReference>